<name>A0A7X0XEG4_9LIST</name>
<dbReference type="AlphaFoldDB" id="A0A7X0XEG4"/>
<reference evidence="1 2" key="1">
    <citation type="submission" date="2020-03" db="EMBL/GenBank/DDBJ databases">
        <title>Soil Listeria distribution.</title>
        <authorList>
            <person name="Liao J."/>
            <person name="Wiedmann M."/>
        </authorList>
    </citation>
    <scope>NUCLEOTIDE SEQUENCE [LARGE SCALE GENOMIC DNA]</scope>
    <source>
        <strain evidence="1 2">FSL L7-1547</strain>
    </source>
</reference>
<protein>
    <submittedName>
        <fullName evidence="1">Uncharacterized protein</fullName>
    </submittedName>
</protein>
<evidence type="ECO:0000313" key="1">
    <source>
        <dbReference type="EMBL" id="MBC1492726.1"/>
    </source>
</evidence>
<comment type="caution">
    <text evidence="1">The sequence shown here is derived from an EMBL/GenBank/DDBJ whole genome shotgun (WGS) entry which is preliminary data.</text>
</comment>
<evidence type="ECO:0000313" key="2">
    <source>
        <dbReference type="Proteomes" id="UP000533953"/>
    </source>
</evidence>
<dbReference type="Proteomes" id="UP000533953">
    <property type="component" value="Unassembled WGS sequence"/>
</dbReference>
<proteinExistence type="predicted"/>
<dbReference type="EMBL" id="JAASTX010000018">
    <property type="protein sequence ID" value="MBC1492726.1"/>
    <property type="molecule type" value="Genomic_DNA"/>
</dbReference>
<organism evidence="1 2">
    <name type="scientific">Listeria booriae</name>
    <dbReference type="NCBI Taxonomy" id="1552123"/>
    <lineage>
        <taxon>Bacteria</taxon>
        <taxon>Bacillati</taxon>
        <taxon>Bacillota</taxon>
        <taxon>Bacilli</taxon>
        <taxon>Bacillales</taxon>
        <taxon>Listeriaceae</taxon>
        <taxon>Listeria</taxon>
    </lineage>
</organism>
<dbReference type="RefSeq" id="WP_185417904.1">
    <property type="nucleotide sequence ID" value="NZ_JAARWF010000009.1"/>
</dbReference>
<gene>
    <name evidence="1" type="ORF">HCI99_12950</name>
</gene>
<sequence>MESQAYEGVAPEMVERIMRILEIIQVVDTVDELFDYEFNNKGLTTFRSLEELAYELDMENMTMDDVNQSNFYFERNTSTYVFNFRKILRRVKKAS</sequence>
<accession>A0A7X0XEG4</accession>